<dbReference type="AlphaFoldDB" id="A0A6A6IMD5"/>
<dbReference type="PROSITE" id="PS51257">
    <property type="entry name" value="PROKAR_LIPOPROTEIN"/>
    <property type="match status" value="1"/>
</dbReference>
<reference evidence="2" key="1">
    <citation type="journal article" date="2020" name="Stud. Mycol.">
        <title>101 Dothideomycetes genomes: a test case for predicting lifestyles and emergence of pathogens.</title>
        <authorList>
            <person name="Haridas S."/>
            <person name="Albert R."/>
            <person name="Binder M."/>
            <person name="Bloem J."/>
            <person name="Labutti K."/>
            <person name="Salamov A."/>
            <person name="Andreopoulos B."/>
            <person name="Baker S."/>
            <person name="Barry K."/>
            <person name="Bills G."/>
            <person name="Bluhm B."/>
            <person name="Cannon C."/>
            <person name="Castanera R."/>
            <person name="Culley D."/>
            <person name="Daum C."/>
            <person name="Ezra D."/>
            <person name="Gonzalez J."/>
            <person name="Henrissat B."/>
            <person name="Kuo A."/>
            <person name="Liang C."/>
            <person name="Lipzen A."/>
            <person name="Lutzoni F."/>
            <person name="Magnuson J."/>
            <person name="Mondo S."/>
            <person name="Nolan M."/>
            <person name="Ohm R."/>
            <person name="Pangilinan J."/>
            <person name="Park H.-J."/>
            <person name="Ramirez L."/>
            <person name="Alfaro M."/>
            <person name="Sun H."/>
            <person name="Tritt A."/>
            <person name="Yoshinaga Y."/>
            <person name="Zwiers L.-H."/>
            <person name="Turgeon B."/>
            <person name="Goodwin S."/>
            <person name="Spatafora J."/>
            <person name="Crous P."/>
            <person name="Grigoriev I."/>
        </authorList>
    </citation>
    <scope>NUCLEOTIDE SEQUENCE</scope>
    <source>
        <strain evidence="2">CBS 122368</strain>
    </source>
</reference>
<accession>A0A6A6IMD5</accession>
<dbReference type="GeneID" id="54574853"/>
<keyword evidence="3" id="KW-1185">Reference proteome</keyword>
<evidence type="ECO:0000313" key="2">
    <source>
        <dbReference type="EMBL" id="KAF2251389.1"/>
    </source>
</evidence>
<evidence type="ECO:0000256" key="1">
    <source>
        <dbReference type="SAM" id="MobiDB-lite"/>
    </source>
</evidence>
<name>A0A6A6IMD5_9PLEO</name>
<dbReference type="EMBL" id="ML987193">
    <property type="protein sequence ID" value="KAF2251389.1"/>
    <property type="molecule type" value="Genomic_DNA"/>
</dbReference>
<organism evidence="2 3">
    <name type="scientific">Trematosphaeria pertusa</name>
    <dbReference type="NCBI Taxonomy" id="390896"/>
    <lineage>
        <taxon>Eukaryota</taxon>
        <taxon>Fungi</taxon>
        <taxon>Dikarya</taxon>
        <taxon>Ascomycota</taxon>
        <taxon>Pezizomycotina</taxon>
        <taxon>Dothideomycetes</taxon>
        <taxon>Pleosporomycetidae</taxon>
        <taxon>Pleosporales</taxon>
        <taxon>Massarineae</taxon>
        <taxon>Trematosphaeriaceae</taxon>
        <taxon>Trematosphaeria</taxon>
    </lineage>
</organism>
<feature type="region of interest" description="Disordered" evidence="1">
    <location>
        <begin position="57"/>
        <end position="109"/>
    </location>
</feature>
<protein>
    <submittedName>
        <fullName evidence="2">Uncharacterized protein</fullName>
    </submittedName>
</protein>
<dbReference type="Proteomes" id="UP000800094">
    <property type="component" value="Unassembled WGS sequence"/>
</dbReference>
<gene>
    <name evidence="2" type="ORF">BU26DRAFT_282095</name>
</gene>
<sequence>MRLCGSNAAGRCVAQQRCHAVAAAVLLSCWAASSSPCGPPRPPAFAPCSVSRAVASNLRPPQVPSRRANRLHRPRLAPGGRPHISSHRMSSTAPTGKTQRRTTTLVHVSHRARKTTCSGRPLLPRYRCWVASCARLGSELCDWRCHTRWEPPTPSCAQRNLQLGFKPRRRVPYRVSCPPRTPSAGQGNPVNSTLSVAWEFDYVPHRRLESVSDHGTRHRLSGSI</sequence>
<feature type="compositionally biased region" description="Polar residues" evidence="1">
    <location>
        <begin position="87"/>
        <end position="106"/>
    </location>
</feature>
<evidence type="ECO:0000313" key="3">
    <source>
        <dbReference type="Proteomes" id="UP000800094"/>
    </source>
</evidence>
<proteinExistence type="predicted"/>
<dbReference type="RefSeq" id="XP_033686393.1">
    <property type="nucleotide sequence ID" value="XM_033821523.1"/>
</dbReference>